<dbReference type="EMBL" id="JAGKQM010000018">
    <property type="protein sequence ID" value="KAH0861831.1"/>
    <property type="molecule type" value="Genomic_DNA"/>
</dbReference>
<dbReference type="Proteomes" id="UP000824890">
    <property type="component" value="Unassembled WGS sequence"/>
</dbReference>
<organism evidence="4 5">
    <name type="scientific">Brassica napus</name>
    <name type="common">Rape</name>
    <dbReference type="NCBI Taxonomy" id="3708"/>
    <lineage>
        <taxon>Eukaryota</taxon>
        <taxon>Viridiplantae</taxon>
        <taxon>Streptophyta</taxon>
        <taxon>Embryophyta</taxon>
        <taxon>Tracheophyta</taxon>
        <taxon>Spermatophyta</taxon>
        <taxon>Magnoliopsida</taxon>
        <taxon>eudicotyledons</taxon>
        <taxon>Gunneridae</taxon>
        <taxon>Pentapetalae</taxon>
        <taxon>rosids</taxon>
        <taxon>malvids</taxon>
        <taxon>Brassicales</taxon>
        <taxon>Brassicaceae</taxon>
        <taxon>Brassiceae</taxon>
        <taxon>Brassica</taxon>
    </lineage>
</organism>
<evidence type="ECO:0000259" key="2">
    <source>
        <dbReference type="PROSITE" id="PS50858"/>
    </source>
</evidence>
<dbReference type="SMART" id="SM00651">
    <property type="entry name" value="Sm"/>
    <property type="match status" value="1"/>
</dbReference>
<dbReference type="SUPFAM" id="SSF50182">
    <property type="entry name" value="Sm-like ribonucleoproteins"/>
    <property type="match status" value="1"/>
</dbReference>
<dbReference type="PROSITE" id="PS50858">
    <property type="entry name" value="BSD"/>
    <property type="match status" value="1"/>
</dbReference>
<dbReference type="SUPFAM" id="SSF140383">
    <property type="entry name" value="BSD domain-like"/>
    <property type="match status" value="1"/>
</dbReference>
<feature type="domain" description="BSD" evidence="2">
    <location>
        <begin position="215"/>
        <end position="256"/>
    </location>
</feature>
<dbReference type="Gene3D" id="2.30.30.100">
    <property type="match status" value="1"/>
</dbReference>
<dbReference type="InterPro" id="IPR047575">
    <property type="entry name" value="Sm"/>
</dbReference>
<evidence type="ECO:0000313" key="5">
    <source>
        <dbReference type="Proteomes" id="UP000824890"/>
    </source>
</evidence>
<feature type="compositionally biased region" description="Polar residues" evidence="1">
    <location>
        <begin position="157"/>
        <end position="166"/>
    </location>
</feature>
<dbReference type="Pfam" id="PF03909">
    <property type="entry name" value="BSD"/>
    <property type="match status" value="1"/>
</dbReference>
<sequence length="571" mass="63419">NAQKLRFSLCSIYESFKCCCDLPISDIDRKSQRSAMNFFKSVFSDDPDPPGTESESDSPKHSEDPDQSNPEHEDDDNGGWSFGGLMKTIADRSESVIETYRRDLEEFGTGLKKEIEVAQGSLGTVGHAIDELGNTVIKGTAEIIAQGKEAILAAGNESDSSDNTSLGRRDSFSSKPYSRFDAQVRAVQGDLGTYSEEPEDSDDYKKWESEFSLGEEMESLLEGNADMRGVYKRVVPSVVDHETFWFRYFYKVYKLKQAEDLRANLVKRAISLDDEEELSWDIDDEEETSEVVAAKDVSRLKLEGNDDVGSGVVSKTEKDEVTVSEVSNVGLKTDTDSAEKKETDNEQVPESKPVVDAAKPVVDAITPPPPASEEAPIEVTVKPEAVPKSEENAPSQDSAAKPDGAVSSSTQEEDLGWDEIEDMSSIDGKEASRSSGGSPNRAELRKRLSTAEEDEDLTLHFTFSLLYYEQRKQSAEKQMLFFSYFKDLVGQEVTVELKNDLAIRGTLHSVDQYLNIKLENTRVVDQDKFPHMLSVRNCFIRGSVVRYVQLPPDGVDVDLLHDAARREARGA</sequence>
<feature type="domain" description="Sm" evidence="3">
    <location>
        <begin position="480"/>
        <end position="554"/>
    </location>
</feature>
<protein>
    <recommendedName>
        <fullName evidence="6">BSD domain-containing protein</fullName>
    </recommendedName>
</protein>
<feature type="region of interest" description="Disordered" evidence="1">
    <location>
        <begin position="39"/>
        <end position="84"/>
    </location>
</feature>
<keyword evidence="5" id="KW-1185">Reference proteome</keyword>
<dbReference type="Gene3D" id="1.10.3970.10">
    <property type="entry name" value="BSD domain"/>
    <property type="match status" value="1"/>
</dbReference>
<dbReference type="CDD" id="cd01725">
    <property type="entry name" value="LSm2"/>
    <property type="match status" value="1"/>
</dbReference>
<evidence type="ECO:0000313" key="4">
    <source>
        <dbReference type="EMBL" id="KAH0861831.1"/>
    </source>
</evidence>
<feature type="compositionally biased region" description="Low complexity" evidence="1">
    <location>
        <begin position="352"/>
        <end position="365"/>
    </location>
</feature>
<feature type="compositionally biased region" description="Basic and acidic residues" evidence="1">
    <location>
        <begin position="333"/>
        <end position="344"/>
    </location>
</feature>
<dbReference type="PROSITE" id="PS52002">
    <property type="entry name" value="SM"/>
    <property type="match status" value="1"/>
</dbReference>
<dbReference type="PANTHER" id="PTHR16019">
    <property type="entry name" value="SYNAPSE-ASSOCIATED PROTEIN"/>
    <property type="match status" value="1"/>
</dbReference>
<dbReference type="InterPro" id="IPR001163">
    <property type="entry name" value="Sm_dom_euk/arc"/>
</dbReference>
<dbReference type="InterPro" id="IPR051494">
    <property type="entry name" value="BSD_domain-containing"/>
</dbReference>
<dbReference type="SMART" id="SM00751">
    <property type="entry name" value="BSD"/>
    <property type="match status" value="1"/>
</dbReference>
<accession>A0ABQ7Y112</accession>
<evidence type="ECO:0008006" key="6">
    <source>
        <dbReference type="Google" id="ProtNLM"/>
    </source>
</evidence>
<reference evidence="4 5" key="1">
    <citation type="submission" date="2021-05" db="EMBL/GenBank/DDBJ databases">
        <title>Genome Assembly of Synthetic Allotetraploid Brassica napus Reveals Homoeologous Exchanges between Subgenomes.</title>
        <authorList>
            <person name="Davis J.T."/>
        </authorList>
    </citation>
    <scope>NUCLEOTIDE SEQUENCE [LARGE SCALE GENOMIC DNA]</scope>
    <source>
        <strain evidence="5">cv. Da-Ae</strain>
        <tissue evidence="4">Seedling</tissue>
    </source>
</reference>
<dbReference type="InterPro" id="IPR035925">
    <property type="entry name" value="BSD_dom_sf"/>
</dbReference>
<evidence type="ECO:0000259" key="3">
    <source>
        <dbReference type="PROSITE" id="PS52002"/>
    </source>
</evidence>
<evidence type="ECO:0000256" key="1">
    <source>
        <dbReference type="SAM" id="MobiDB-lite"/>
    </source>
</evidence>
<feature type="region of interest" description="Disordered" evidence="1">
    <location>
        <begin position="304"/>
        <end position="446"/>
    </location>
</feature>
<feature type="non-terminal residue" evidence="4">
    <location>
        <position position="1"/>
    </location>
</feature>
<name>A0ABQ7Y112_BRANA</name>
<proteinExistence type="predicted"/>
<dbReference type="InterPro" id="IPR005607">
    <property type="entry name" value="BSD_dom"/>
</dbReference>
<dbReference type="Pfam" id="PF01423">
    <property type="entry name" value="LSM"/>
    <property type="match status" value="1"/>
</dbReference>
<feature type="region of interest" description="Disordered" evidence="1">
    <location>
        <begin position="155"/>
        <end position="174"/>
    </location>
</feature>
<dbReference type="InterPro" id="IPR010920">
    <property type="entry name" value="LSM_dom_sf"/>
</dbReference>
<dbReference type="PANTHER" id="PTHR16019:SF5">
    <property type="entry name" value="BSD DOMAIN-CONTAINING PROTEIN 1"/>
    <property type="match status" value="1"/>
</dbReference>
<feature type="compositionally biased region" description="Acidic residues" evidence="1">
    <location>
        <begin position="411"/>
        <end position="424"/>
    </location>
</feature>
<gene>
    <name evidence="4" type="ORF">HID58_079042</name>
</gene>
<comment type="caution">
    <text evidence="4">The sequence shown here is derived from an EMBL/GenBank/DDBJ whole genome shotgun (WGS) entry which is preliminary data.</text>
</comment>
<dbReference type="InterPro" id="IPR016654">
    <property type="entry name" value="U6_snRNA_Lsm2"/>
</dbReference>